<dbReference type="SUPFAM" id="SSF109709">
    <property type="entry name" value="KorB DNA-binding domain-like"/>
    <property type="match status" value="1"/>
</dbReference>
<dbReference type="InterPro" id="IPR003115">
    <property type="entry name" value="ParB_N"/>
</dbReference>
<dbReference type="EMBL" id="JACJSI010000352">
    <property type="protein sequence ID" value="MBD2535911.1"/>
    <property type="molecule type" value="Genomic_DNA"/>
</dbReference>
<keyword evidence="4" id="KW-1185">Reference proteome</keyword>
<dbReference type="InterPro" id="IPR036086">
    <property type="entry name" value="ParB/Sulfiredoxin_sf"/>
</dbReference>
<organism evidence="3 4">
    <name type="scientific">Nostoc flagelliforme FACHB-838</name>
    <dbReference type="NCBI Taxonomy" id="2692904"/>
    <lineage>
        <taxon>Bacteria</taxon>
        <taxon>Bacillati</taxon>
        <taxon>Cyanobacteriota</taxon>
        <taxon>Cyanophyceae</taxon>
        <taxon>Nostocales</taxon>
        <taxon>Nostocaceae</taxon>
        <taxon>Nostoc</taxon>
    </lineage>
</organism>
<dbReference type="SMART" id="SM00470">
    <property type="entry name" value="ParB"/>
    <property type="match status" value="1"/>
</dbReference>
<dbReference type="Gene3D" id="1.10.10.2830">
    <property type="match status" value="1"/>
</dbReference>
<dbReference type="PANTHER" id="PTHR33375:SF7">
    <property type="entry name" value="CHROMOSOME 2-PARTITIONING PROTEIN PARB-RELATED"/>
    <property type="match status" value="1"/>
</dbReference>
<dbReference type="CDD" id="cd16393">
    <property type="entry name" value="SPO0J_N"/>
    <property type="match status" value="1"/>
</dbReference>
<dbReference type="PANTHER" id="PTHR33375">
    <property type="entry name" value="CHROMOSOME-PARTITIONING PROTEIN PARB-RELATED"/>
    <property type="match status" value="1"/>
</dbReference>
<feature type="domain" description="ParB-like N-terminal" evidence="2">
    <location>
        <begin position="29"/>
        <end position="119"/>
    </location>
</feature>
<evidence type="ECO:0000313" key="3">
    <source>
        <dbReference type="EMBL" id="MBD2535911.1"/>
    </source>
</evidence>
<protein>
    <submittedName>
        <fullName evidence="3">ParB/RepB/Spo0J family partition protein</fullName>
    </submittedName>
</protein>
<dbReference type="InterPro" id="IPR004437">
    <property type="entry name" value="ParB/RepB/Spo0J"/>
</dbReference>
<dbReference type="RefSeq" id="WP_190946699.1">
    <property type="nucleotide sequence ID" value="NZ_JACJSI010000352.1"/>
</dbReference>
<evidence type="ECO:0000313" key="4">
    <source>
        <dbReference type="Proteomes" id="UP000623440"/>
    </source>
</evidence>
<reference evidence="3 4" key="1">
    <citation type="journal article" date="2020" name="ISME J.">
        <title>Comparative genomics reveals insights into cyanobacterial evolution and habitat adaptation.</title>
        <authorList>
            <person name="Chen M.Y."/>
            <person name="Teng W.K."/>
            <person name="Zhao L."/>
            <person name="Hu C.X."/>
            <person name="Zhou Y.K."/>
            <person name="Han B.P."/>
            <person name="Song L.R."/>
            <person name="Shu W.S."/>
        </authorList>
    </citation>
    <scope>NUCLEOTIDE SEQUENCE [LARGE SCALE GENOMIC DNA]</scope>
    <source>
        <strain evidence="3 4">FACHB-838</strain>
    </source>
</reference>
<evidence type="ECO:0000259" key="2">
    <source>
        <dbReference type="SMART" id="SM00470"/>
    </source>
</evidence>
<proteinExistence type="inferred from homology"/>
<gene>
    <name evidence="3" type="ORF">H6G97_43895</name>
</gene>
<dbReference type="Pfam" id="PF02195">
    <property type="entry name" value="ParB_N"/>
    <property type="match status" value="1"/>
</dbReference>
<name>A0ABR8E2W3_9NOSO</name>
<dbReference type="InterPro" id="IPR041468">
    <property type="entry name" value="HTH_ParB/Spo0J"/>
</dbReference>
<comment type="caution">
    <text evidence="3">The sequence shown here is derived from an EMBL/GenBank/DDBJ whole genome shotgun (WGS) entry which is preliminary data.</text>
</comment>
<dbReference type="SUPFAM" id="SSF110849">
    <property type="entry name" value="ParB/Sulfiredoxin"/>
    <property type="match status" value="1"/>
</dbReference>
<dbReference type="Gene3D" id="3.90.1530.30">
    <property type="match status" value="1"/>
</dbReference>
<sequence>MQPRKSNRVAPKLNTVDAYLSSSSNSSSTTVSIEKIRLPLKQPRRYFDPEKLAQLVQSVREHGILEPVLVRPLHDGEYELVAGERRLRAAREVGLSEIPIVSHDLDDKQALQVALMENLQREDLNPIEETEAVLEILSFSLEIEPSEVVSMLHQSFNAKQRGIELNQNVLIQLEQIETVLSQIGRFNAGTFRSSRLPLLNLPEDILFVLRRGEIEYTKAQVIARVKSEQQRSELLKIAIAENLSLSEIKTKIKELTPETETTQDRVLAKRLVEISKRLQKNKGVSVQKNRTRILKLLDELEKLTSEN</sequence>
<evidence type="ECO:0000256" key="1">
    <source>
        <dbReference type="ARBA" id="ARBA00006295"/>
    </source>
</evidence>
<dbReference type="Proteomes" id="UP000623440">
    <property type="component" value="Unassembled WGS sequence"/>
</dbReference>
<dbReference type="InterPro" id="IPR050336">
    <property type="entry name" value="Chromosome_partition/occlusion"/>
</dbReference>
<accession>A0ABR8E2W3</accession>
<dbReference type="NCBIfam" id="TIGR00180">
    <property type="entry name" value="parB_part"/>
    <property type="match status" value="1"/>
</dbReference>
<dbReference type="Pfam" id="PF17762">
    <property type="entry name" value="HTH_ParB"/>
    <property type="match status" value="1"/>
</dbReference>
<comment type="similarity">
    <text evidence="1">Belongs to the ParB family.</text>
</comment>